<dbReference type="SMART" id="SM00602">
    <property type="entry name" value="VPS10"/>
    <property type="match status" value="1"/>
</dbReference>
<comment type="caution">
    <text evidence="6">The sequence shown here is derived from an EMBL/GenBank/DDBJ whole genome shotgun (WGS) entry which is preliminary data.</text>
</comment>
<dbReference type="PANTHER" id="PTHR12106:SF27">
    <property type="entry name" value="SORTILIN-RELATED RECEPTOR"/>
    <property type="match status" value="1"/>
</dbReference>
<dbReference type="InterPro" id="IPR015943">
    <property type="entry name" value="WD40/YVTN_repeat-like_dom_sf"/>
</dbReference>
<keyword evidence="2" id="KW-0677">Repeat</keyword>
<evidence type="ECO:0000259" key="5">
    <source>
        <dbReference type="SMART" id="SM00602"/>
    </source>
</evidence>
<dbReference type="GO" id="GO:0006892">
    <property type="term" value="P:post-Golgi vesicle-mediated transport"/>
    <property type="evidence" value="ECO:0007669"/>
    <property type="project" value="TreeGrafter"/>
</dbReference>
<evidence type="ECO:0000256" key="3">
    <source>
        <dbReference type="ARBA" id="ARBA00023136"/>
    </source>
</evidence>
<dbReference type="Pfam" id="PF15902">
    <property type="entry name" value="Sortilin-Vps10"/>
    <property type="match status" value="1"/>
</dbReference>
<organism evidence="6 7">
    <name type="scientific">Scleropages formosus</name>
    <name type="common">Asian bonytongue</name>
    <name type="synonym">Osteoglossum formosum</name>
    <dbReference type="NCBI Taxonomy" id="113540"/>
    <lineage>
        <taxon>Eukaryota</taxon>
        <taxon>Metazoa</taxon>
        <taxon>Chordata</taxon>
        <taxon>Craniata</taxon>
        <taxon>Vertebrata</taxon>
        <taxon>Euteleostomi</taxon>
        <taxon>Actinopterygii</taxon>
        <taxon>Neopterygii</taxon>
        <taxon>Teleostei</taxon>
        <taxon>Osteoglossocephala</taxon>
        <taxon>Osteoglossomorpha</taxon>
        <taxon>Osteoglossiformes</taxon>
        <taxon>Osteoglossidae</taxon>
        <taxon>Scleropages</taxon>
    </lineage>
</organism>
<dbReference type="EMBL" id="JARO02008604">
    <property type="protein sequence ID" value="KPP62509.1"/>
    <property type="molecule type" value="Genomic_DNA"/>
</dbReference>
<evidence type="ECO:0000313" key="6">
    <source>
        <dbReference type="EMBL" id="KPP62509.1"/>
    </source>
</evidence>
<dbReference type="AlphaFoldDB" id="A0A0P7TY73"/>
<dbReference type="Proteomes" id="UP000034805">
    <property type="component" value="Unassembled WGS sequence"/>
</dbReference>
<protein>
    <recommendedName>
        <fullName evidence="5">VPS10 domain-containing protein</fullName>
    </recommendedName>
</protein>
<dbReference type="PANTHER" id="PTHR12106">
    <property type="entry name" value="SORTILIN RELATED"/>
    <property type="match status" value="1"/>
</dbReference>
<keyword evidence="3" id="KW-0472">Membrane</keyword>
<evidence type="ECO:0000256" key="1">
    <source>
        <dbReference type="ARBA" id="ARBA00004370"/>
    </source>
</evidence>
<reference evidence="6 7" key="1">
    <citation type="submission" date="2015-08" db="EMBL/GenBank/DDBJ databases">
        <title>The genome of the Asian arowana (Scleropages formosus).</title>
        <authorList>
            <person name="Tan M.H."/>
            <person name="Gan H.M."/>
            <person name="Croft L.J."/>
            <person name="Austin C.M."/>
        </authorList>
    </citation>
    <scope>NUCLEOTIDE SEQUENCE [LARGE SCALE GENOMIC DNA]</scope>
    <source>
        <strain evidence="6">Aro1</strain>
    </source>
</reference>
<proteinExistence type="predicted"/>
<keyword evidence="4" id="KW-0325">Glycoprotein</keyword>
<dbReference type="GO" id="GO:0045053">
    <property type="term" value="P:protein retention in Golgi apparatus"/>
    <property type="evidence" value="ECO:0007669"/>
    <property type="project" value="TreeGrafter"/>
</dbReference>
<feature type="non-terminal residue" evidence="6">
    <location>
        <position position="482"/>
    </location>
</feature>
<dbReference type="Gene3D" id="2.130.10.10">
    <property type="entry name" value="YVTN repeat-like/Quinoprotein amine dehydrogenase"/>
    <property type="match status" value="1"/>
</dbReference>
<dbReference type="InterPro" id="IPR031778">
    <property type="entry name" value="Sortilin_N"/>
</dbReference>
<dbReference type="InterPro" id="IPR050310">
    <property type="entry name" value="VPS10-sortilin"/>
</dbReference>
<dbReference type="GO" id="GO:0006622">
    <property type="term" value="P:protein targeting to lysosome"/>
    <property type="evidence" value="ECO:0007669"/>
    <property type="project" value="TreeGrafter"/>
</dbReference>
<feature type="domain" description="VPS10" evidence="5">
    <location>
        <begin position="138"/>
        <end position="481"/>
    </location>
</feature>
<dbReference type="InterPro" id="IPR006581">
    <property type="entry name" value="VPS10"/>
</dbReference>
<name>A0A0P7TY73_SCLFO</name>
<evidence type="ECO:0000256" key="4">
    <source>
        <dbReference type="ARBA" id="ARBA00023180"/>
    </source>
</evidence>
<evidence type="ECO:0000313" key="7">
    <source>
        <dbReference type="Proteomes" id="UP000034805"/>
    </source>
</evidence>
<accession>A0A0P7TY73</accession>
<feature type="non-terminal residue" evidence="6">
    <location>
        <position position="1"/>
    </location>
</feature>
<dbReference type="GO" id="GO:0005794">
    <property type="term" value="C:Golgi apparatus"/>
    <property type="evidence" value="ECO:0007669"/>
    <property type="project" value="TreeGrafter"/>
</dbReference>
<evidence type="ECO:0000256" key="2">
    <source>
        <dbReference type="ARBA" id="ARBA00022737"/>
    </source>
</evidence>
<dbReference type="GO" id="GO:0016020">
    <property type="term" value="C:membrane"/>
    <property type="evidence" value="ECO:0007669"/>
    <property type="project" value="UniProtKB-SubCell"/>
</dbReference>
<gene>
    <name evidence="6" type="ORF">Z043_119303</name>
</gene>
<sequence length="482" mass="53408">SGADAVLHLGSEGETATESLWRFILYALERVERSALPRSGRGPTWDVLSAAVPLSRCQGCAACGVNATSAMCKQALLPLGTGIACASFPSGVEARHHGVTTFHRVSSSQVNLNDSHNQMVVHWAGERSNVIVALARDSAGSPGLKTSAVYVSYDYGTTFSFISDKFQLNGNRAGAKPAIAQFYHSPVDNKRYIFADTTNSFLWNTFDFCRTVQGFSVPFKPTDLLLHSTKPNLVLGYDSLHPNKQLWKSDDFGETWVLIQEHVKSYFWGVEPYDPATTVLVQRHEPSGASSVLSSTDFFQSEENRHLIMDRVDSFQLRDKYMFATTTRVLLGSQEPSSVQLWVSYNRQPMRAAQFNTRHPITEYYIADASEDQVFVCVNHKDNVTHLYISDTQGLSFSLSLENVLYYSPDGTGSNTLIRYFANEPFADLHRVEGLRGVYIATLINGSLSEDNMRSVITFDKGGTWDLLQPPVTDSLGGTLDC</sequence>
<comment type="subcellular location">
    <subcellularLocation>
        <location evidence="1">Membrane</location>
    </subcellularLocation>
</comment>
<dbReference type="SUPFAM" id="SSF110296">
    <property type="entry name" value="Oligoxyloglucan reducing end-specific cellobiohydrolase"/>
    <property type="match status" value="2"/>
</dbReference>
<dbReference type="FunFam" id="2.130.10.10:FF:000303">
    <property type="entry name" value="Sortilin related receptor 1"/>
    <property type="match status" value="1"/>
</dbReference>